<keyword evidence="2" id="KW-0812">Transmembrane</keyword>
<proteinExistence type="predicted"/>
<organism evidence="4 5">
    <name type="scientific">Barrientosiimonas endolithica</name>
    <dbReference type="NCBI Taxonomy" id="1535208"/>
    <lineage>
        <taxon>Bacteria</taxon>
        <taxon>Bacillati</taxon>
        <taxon>Actinomycetota</taxon>
        <taxon>Actinomycetes</taxon>
        <taxon>Micrococcales</taxon>
        <taxon>Dermacoccaceae</taxon>
        <taxon>Barrientosiimonas</taxon>
    </lineage>
</organism>
<feature type="transmembrane region" description="Helical" evidence="2">
    <location>
        <begin position="1053"/>
        <end position="1072"/>
    </location>
</feature>
<sequence length="1103" mass="113281">MTPADAGDTPGRAERAAAQPPEQAERTRRVERVRALLVGAALALVPWLIAPGRVQPDTKVDLTVSPWRYLARSLTAWNDHAGLGELQNQAYGYLFPMGPVLGGAQSLGLPGWAAQRLWWSLLVVTAFAGAHLLARRLGLAGPVAALVAATAYALSPRVLTVLSEISAEAWPLAVAPWLVLAVLPATRAGAARRERWHAAALTGLLTAALGGVNATASAVVLLLPLGWLLASGAAGRRALLPWAGGVALGAAWWGLPLLVLGRYSYPFLDFIETSQITTAVTSTPNTLRGASHWVAYILDREDHPVWQAGWMQAQDPLAIVATSLVAGAGVAGLLLAVRARPASVRRAARWGLGCVVVATVLMAVGHPGRFGGPLAGSVQALLDGPLAPLRNVHKLDPVLRLPIALGVGHLLTRAGAAAASRRAASARPARAALALVLAGVVLSPMALWTGRAGDAMAYGEIPDSWRQTARDVDRLAARDGGSTLLLPASRNAHYTWGSATDEPLSALATSPVVVRASAPLGHPGATRLLDAVDRMAASGVPQPALAPTLQRLGISRVVLRADLATSTGAPSAAAVRRTLAASPGFAPGPVHGAVSLWTLGPTPSVTAYDASAGRVVSGGPEAIPDLIAAGLLDPRSYADLRPGTSVPGAVHTDSLLWRAYSNGRTVAEAYGQVLPPDDPRPTQPGTRDLPPAGDPAQQPTCAPDGAIRLPGTVDPARDRVLLDLAAQPGTRRIATRAAGEVRLQVRVALRPGAEVAQRLRAQTSPDGARVRLPCGAAGSVQVGSQRVPLALDAPAGLLRAGGPVAARACGTADVPRGSVDLSATAGDLVQPRLVELSPAAAPDVRPGPAPRAIDVTERGTGTRTVVVAAGGSTVLALTEGVNAGWRATTADGRTLEPVTVDGWRQGFRLPAGGATQVGIEFAPTRSHQVGLAVGAAAVLLLAALAWLTRARGSSRRRAATTTSRRREADSDAYPPRSFLGVSRGRRWLGVLAAVLAGWLVAGLAGVLLGLAVTLLPARWRPHAALAGMGLAGIALAALGVVDERSAGAALGQLLGTLTLVVAALGWTGWAGWPGWPGWPGWRGAPSAGSAAPPAEPTATPPRR</sequence>
<dbReference type="Pfam" id="PF11847">
    <property type="entry name" value="GT-C_AftD"/>
    <property type="match status" value="1"/>
</dbReference>
<evidence type="ECO:0000259" key="3">
    <source>
        <dbReference type="Pfam" id="PF11847"/>
    </source>
</evidence>
<feature type="region of interest" description="Disordered" evidence="1">
    <location>
        <begin position="672"/>
        <end position="704"/>
    </location>
</feature>
<feature type="domain" description="Alpha-(1-&gt;3)-arabinofuranosyltransferase N-terminal GT-C" evidence="3">
    <location>
        <begin position="43"/>
        <end position="681"/>
    </location>
</feature>
<evidence type="ECO:0000256" key="1">
    <source>
        <dbReference type="SAM" id="MobiDB-lite"/>
    </source>
</evidence>
<feature type="transmembrane region" description="Helical" evidence="2">
    <location>
        <begin position="239"/>
        <end position="260"/>
    </location>
</feature>
<keyword evidence="5" id="KW-1185">Reference proteome</keyword>
<feature type="region of interest" description="Disordered" evidence="1">
    <location>
        <begin position="1083"/>
        <end position="1103"/>
    </location>
</feature>
<feature type="transmembrane region" description="Helical" evidence="2">
    <location>
        <begin position="143"/>
        <end position="163"/>
    </location>
</feature>
<evidence type="ECO:0000313" key="5">
    <source>
        <dbReference type="Proteomes" id="UP001321421"/>
    </source>
</evidence>
<dbReference type="EMBL" id="AP027735">
    <property type="protein sequence ID" value="BDZ58194.1"/>
    <property type="molecule type" value="Genomic_DNA"/>
</dbReference>
<evidence type="ECO:0000313" key="4">
    <source>
        <dbReference type="EMBL" id="BDZ58194.1"/>
    </source>
</evidence>
<feature type="transmembrane region" description="Helical" evidence="2">
    <location>
        <begin position="33"/>
        <end position="50"/>
    </location>
</feature>
<feature type="transmembrane region" description="Helical" evidence="2">
    <location>
        <begin position="929"/>
        <end position="947"/>
    </location>
</feature>
<feature type="transmembrane region" description="Helical" evidence="2">
    <location>
        <begin position="117"/>
        <end position="134"/>
    </location>
</feature>
<feature type="transmembrane region" description="Helical" evidence="2">
    <location>
        <begin position="317"/>
        <end position="335"/>
    </location>
</feature>
<dbReference type="Proteomes" id="UP001321421">
    <property type="component" value="Chromosome"/>
</dbReference>
<name>A0ABM8HBM4_9MICO</name>
<feature type="transmembrane region" description="Helical" evidence="2">
    <location>
        <begin position="198"/>
        <end position="227"/>
    </location>
</feature>
<accession>A0ABM8HBM4</accession>
<feature type="transmembrane region" description="Helical" evidence="2">
    <location>
        <begin position="987"/>
        <end position="1011"/>
    </location>
</feature>
<evidence type="ECO:0000256" key="2">
    <source>
        <dbReference type="SAM" id="Phobius"/>
    </source>
</evidence>
<feature type="transmembrane region" description="Helical" evidence="2">
    <location>
        <begin position="1023"/>
        <end position="1041"/>
    </location>
</feature>
<dbReference type="InterPro" id="IPR021798">
    <property type="entry name" value="AftD_N"/>
</dbReference>
<keyword evidence="2" id="KW-1133">Transmembrane helix</keyword>
<feature type="region of interest" description="Disordered" evidence="1">
    <location>
        <begin position="1"/>
        <end position="27"/>
    </location>
</feature>
<gene>
    <name evidence="4" type="ORF">GCM10025872_18510</name>
</gene>
<reference evidence="5" key="1">
    <citation type="journal article" date="2019" name="Int. J. Syst. Evol. Microbiol.">
        <title>The Global Catalogue of Microorganisms (GCM) 10K type strain sequencing project: providing services to taxonomists for standard genome sequencing and annotation.</title>
        <authorList>
            <consortium name="The Broad Institute Genomics Platform"/>
            <consortium name="The Broad Institute Genome Sequencing Center for Infectious Disease"/>
            <person name="Wu L."/>
            <person name="Ma J."/>
        </authorList>
    </citation>
    <scope>NUCLEOTIDE SEQUENCE [LARGE SCALE GENOMIC DNA]</scope>
    <source>
        <strain evidence="5">NBRC 110608</strain>
    </source>
</reference>
<protein>
    <recommendedName>
        <fullName evidence="3">Alpha-(1-&gt;3)-arabinofuranosyltransferase N-terminal GT-C domain-containing protein</fullName>
    </recommendedName>
</protein>
<feature type="compositionally biased region" description="Pro residues" evidence="1">
    <location>
        <begin position="1093"/>
        <end position="1103"/>
    </location>
</feature>
<keyword evidence="2" id="KW-0472">Membrane</keyword>
<feature type="transmembrane region" description="Helical" evidence="2">
    <location>
        <begin position="431"/>
        <end position="448"/>
    </location>
</feature>
<feature type="compositionally biased region" description="Low complexity" evidence="1">
    <location>
        <begin position="1083"/>
        <end position="1092"/>
    </location>
</feature>